<protein>
    <submittedName>
        <fullName evidence="2">Uncharacterized protein</fullName>
    </submittedName>
</protein>
<keyword evidence="1" id="KW-1133">Transmembrane helix</keyword>
<feature type="transmembrane region" description="Helical" evidence="1">
    <location>
        <begin position="5"/>
        <end position="22"/>
    </location>
</feature>
<evidence type="ECO:0000256" key="1">
    <source>
        <dbReference type="SAM" id="Phobius"/>
    </source>
</evidence>
<name>D0BLU1_9LACT</name>
<sequence length="56" mass="6840">MKDLVYALIMFIIACAFVILTVVHNKLFAILVIFYLYRTGVYAYRYYQYRKYSKRL</sequence>
<gene>
    <name evidence="2" type="ORF">HMPREF0446_00944</name>
</gene>
<keyword evidence="3" id="KW-1185">Reference proteome</keyword>
<proteinExistence type="predicted"/>
<dbReference type="HOGENOM" id="CLU_3007901_0_0_9"/>
<dbReference type="STRING" id="626369.HMPREF0446_00944"/>
<dbReference type="EMBL" id="ACRF02000016">
    <property type="protein sequence ID" value="EEW92956.1"/>
    <property type="molecule type" value="Genomic_DNA"/>
</dbReference>
<evidence type="ECO:0000313" key="3">
    <source>
        <dbReference type="Proteomes" id="UP000002939"/>
    </source>
</evidence>
<reference evidence="2" key="1">
    <citation type="submission" date="2009-09" db="EMBL/GenBank/DDBJ databases">
        <authorList>
            <consortium name="The Broad Institute Genome Sequencing Platform"/>
            <person name="Ward D."/>
            <person name="Feldgarden M."/>
            <person name="Earl A."/>
            <person name="Young S.K."/>
            <person name="Zeng Q."/>
            <person name="Koehrsen M."/>
            <person name="Alvarado L."/>
            <person name="Berlin A."/>
            <person name="Bochicchio J."/>
            <person name="Borenstein D."/>
            <person name="Chapman S.B."/>
            <person name="Chen Z."/>
            <person name="Engels R."/>
            <person name="Freedman E."/>
            <person name="Gellesch M."/>
            <person name="Goldberg J."/>
            <person name="Griggs A."/>
            <person name="Gujja S."/>
            <person name="Heilman E."/>
            <person name="Heiman D."/>
            <person name="Hepburn T."/>
            <person name="Howarth C."/>
            <person name="Jen D."/>
            <person name="Larson L."/>
            <person name="Lewis B."/>
            <person name="Mehta T."/>
            <person name="Park D."/>
            <person name="Pearson M."/>
            <person name="Roberts A."/>
            <person name="Saif S."/>
            <person name="Shea T."/>
            <person name="Shenoy N."/>
            <person name="Sisk P."/>
            <person name="Stolte C."/>
            <person name="Sykes S."/>
            <person name="Thomson T."/>
            <person name="Walk T."/>
            <person name="White J."/>
            <person name="Yandava C."/>
            <person name="Sibley C.D."/>
            <person name="Field T.R."/>
            <person name="Grinwis M."/>
            <person name="Eshaghurshan C.S."/>
            <person name="Surette M.G."/>
            <person name="Haas B."/>
            <person name="Nusbaum C."/>
            <person name="Birren B."/>
        </authorList>
    </citation>
    <scope>NUCLEOTIDE SEQUENCE [LARGE SCALE GENOMIC DNA]</scope>
    <source>
        <strain evidence="2">ATCC 700633</strain>
    </source>
</reference>
<reference evidence="2" key="2">
    <citation type="submission" date="2011-10" db="EMBL/GenBank/DDBJ databases">
        <title>The Genome Sequence of Granulicatella elegans ATCC 700633.</title>
        <authorList>
            <consortium name="The Broad Institute Genome Sequencing Platform"/>
            <consortium name="The Broad Institute Genome Sequencing Center for Infectious Disease"/>
            <person name="Earl A."/>
            <person name="Ward D."/>
            <person name="Feldgarden M."/>
            <person name="Gevers D."/>
            <person name="Sibley C.D."/>
            <person name="Field T.R."/>
            <person name="Grinwis M."/>
            <person name="Eshaghurshan C.S."/>
            <person name="Surette M.G."/>
            <person name="Young S.K."/>
            <person name="Zeng Q."/>
            <person name="Gargeya S."/>
            <person name="Fitzgerald M."/>
            <person name="Haas B."/>
            <person name="Abouelleil A."/>
            <person name="Alvarado L."/>
            <person name="Arachchi H.M."/>
            <person name="Berlin A."/>
            <person name="Brown A."/>
            <person name="Chapman S.B."/>
            <person name="Chen Z."/>
            <person name="Dunbar C."/>
            <person name="Freedman E."/>
            <person name="Gearin G."/>
            <person name="Goldberg J."/>
            <person name="Griggs A."/>
            <person name="Gujja S."/>
            <person name="Heiman D."/>
            <person name="Howarth C."/>
            <person name="Larson L."/>
            <person name="Lui A."/>
            <person name="MacDonald P.J.P."/>
            <person name="Montmayeur A."/>
            <person name="Murphy C."/>
            <person name="Neiman D."/>
            <person name="Pearson M."/>
            <person name="Priest M."/>
            <person name="Roberts A."/>
            <person name="Saif S."/>
            <person name="Shea T."/>
            <person name="Shenoy N."/>
            <person name="Sisk P."/>
            <person name="Stolte C."/>
            <person name="Sykes S."/>
            <person name="Wortman J."/>
            <person name="Nusbaum C."/>
            <person name="Birren B."/>
        </authorList>
    </citation>
    <scope>NUCLEOTIDE SEQUENCE [LARGE SCALE GENOMIC DNA]</scope>
    <source>
        <strain evidence="2">ATCC 700633</strain>
    </source>
</reference>
<dbReference type="Proteomes" id="UP000002939">
    <property type="component" value="Unassembled WGS sequence"/>
</dbReference>
<dbReference type="RefSeq" id="WP_006703221.1">
    <property type="nucleotide sequence ID" value="NZ_KI391971.1"/>
</dbReference>
<dbReference type="PROSITE" id="PS51257">
    <property type="entry name" value="PROKAR_LIPOPROTEIN"/>
    <property type="match status" value="1"/>
</dbReference>
<keyword evidence="1" id="KW-0472">Membrane</keyword>
<keyword evidence="1" id="KW-0812">Transmembrane</keyword>
<accession>D0BLU1</accession>
<comment type="caution">
    <text evidence="2">The sequence shown here is derived from an EMBL/GenBank/DDBJ whole genome shotgun (WGS) entry which is preliminary data.</text>
</comment>
<evidence type="ECO:0000313" key="2">
    <source>
        <dbReference type="EMBL" id="EEW92956.1"/>
    </source>
</evidence>
<feature type="transmembrane region" description="Helical" evidence="1">
    <location>
        <begin position="28"/>
        <end position="47"/>
    </location>
</feature>
<dbReference type="AlphaFoldDB" id="D0BLU1"/>
<organism evidence="2 3">
    <name type="scientific">Granulicatella elegans ATCC 700633</name>
    <dbReference type="NCBI Taxonomy" id="626369"/>
    <lineage>
        <taxon>Bacteria</taxon>
        <taxon>Bacillati</taxon>
        <taxon>Bacillota</taxon>
        <taxon>Bacilli</taxon>
        <taxon>Lactobacillales</taxon>
        <taxon>Carnobacteriaceae</taxon>
        <taxon>Granulicatella</taxon>
    </lineage>
</organism>